<evidence type="ECO:0000256" key="4">
    <source>
        <dbReference type="ARBA" id="ARBA00023002"/>
    </source>
</evidence>
<evidence type="ECO:0000256" key="1">
    <source>
        <dbReference type="ARBA" id="ARBA00007879"/>
    </source>
</evidence>
<name>A0A175YH15_DAUCS</name>
<feature type="region of interest" description="Disordered" evidence="7">
    <location>
        <begin position="1"/>
        <end position="32"/>
    </location>
</feature>
<accession>A0A175YH15</accession>
<evidence type="ECO:0000256" key="7">
    <source>
        <dbReference type="SAM" id="MobiDB-lite"/>
    </source>
</evidence>
<dbReference type="EMBL" id="CP093351">
    <property type="protein sequence ID" value="WOH15350.1"/>
    <property type="molecule type" value="Genomic_DNA"/>
</dbReference>
<dbReference type="GO" id="GO:0008198">
    <property type="term" value="F:ferrous iron binding"/>
    <property type="evidence" value="ECO:0007669"/>
    <property type="project" value="TreeGrafter"/>
</dbReference>
<comment type="cofactor">
    <cofactor evidence="6">
        <name>Fe(2+)</name>
        <dbReference type="ChEBI" id="CHEBI:29033"/>
    </cofactor>
    <text evidence="6">Binds 1 Fe(2+) ion per subunit.</text>
</comment>
<dbReference type="GO" id="GO:0005737">
    <property type="term" value="C:cytoplasm"/>
    <property type="evidence" value="ECO:0007669"/>
    <property type="project" value="TreeGrafter"/>
</dbReference>
<dbReference type="PANTHER" id="PTHR16557">
    <property type="entry name" value="ALKYLATED DNA REPAIR PROTEIN ALKB-RELATED"/>
    <property type="match status" value="1"/>
</dbReference>
<dbReference type="Gramene" id="KZM82461">
    <property type="protein sequence ID" value="KZM82461"/>
    <property type="gene ID" value="DCAR_030030"/>
</dbReference>
<evidence type="ECO:0000256" key="3">
    <source>
        <dbReference type="ARBA" id="ARBA00022964"/>
    </source>
</evidence>
<feature type="compositionally biased region" description="Basic and acidic residues" evidence="7">
    <location>
        <begin position="12"/>
        <end position="26"/>
    </location>
</feature>
<dbReference type="PANTHER" id="PTHR16557:SF2">
    <property type="entry name" value="NUCLEIC ACID DIOXYGENASE ALKBH1"/>
    <property type="match status" value="1"/>
</dbReference>
<comment type="similarity">
    <text evidence="1">Belongs to the alkB family.</text>
</comment>
<keyword evidence="5 6" id="KW-0408">Iron</keyword>
<dbReference type="GO" id="GO:0035513">
    <property type="term" value="P:oxidative RNA demethylation"/>
    <property type="evidence" value="ECO:0007669"/>
    <property type="project" value="TreeGrafter"/>
</dbReference>
<evidence type="ECO:0000313" key="8">
    <source>
        <dbReference type="EMBL" id="WOH15350.1"/>
    </source>
</evidence>
<dbReference type="InterPro" id="IPR004574">
    <property type="entry name" value="Alkb"/>
</dbReference>
<evidence type="ECO:0000313" key="9">
    <source>
        <dbReference type="Proteomes" id="UP000077755"/>
    </source>
</evidence>
<organism evidence="8 9">
    <name type="scientific">Daucus carota subsp. sativus</name>
    <name type="common">Carrot</name>
    <dbReference type="NCBI Taxonomy" id="79200"/>
    <lineage>
        <taxon>Eukaryota</taxon>
        <taxon>Viridiplantae</taxon>
        <taxon>Streptophyta</taxon>
        <taxon>Embryophyta</taxon>
        <taxon>Tracheophyta</taxon>
        <taxon>Spermatophyta</taxon>
        <taxon>Magnoliopsida</taxon>
        <taxon>eudicotyledons</taxon>
        <taxon>Gunneridae</taxon>
        <taxon>Pentapetalae</taxon>
        <taxon>asterids</taxon>
        <taxon>campanulids</taxon>
        <taxon>Apiales</taxon>
        <taxon>Apiaceae</taxon>
        <taxon>Apioideae</taxon>
        <taxon>Scandiceae</taxon>
        <taxon>Daucinae</taxon>
        <taxon>Daucus</taxon>
        <taxon>Daucus sect. Daucus</taxon>
    </lineage>
</organism>
<dbReference type="GO" id="GO:0035516">
    <property type="term" value="F:broad specificity oxidative DNA demethylase activity"/>
    <property type="evidence" value="ECO:0007669"/>
    <property type="project" value="TreeGrafter"/>
</dbReference>
<evidence type="ECO:0000256" key="5">
    <source>
        <dbReference type="ARBA" id="ARBA00023004"/>
    </source>
</evidence>
<dbReference type="Gene3D" id="2.60.120.590">
    <property type="entry name" value="Alpha-ketoglutarate-dependent dioxygenase AlkB-like"/>
    <property type="match status" value="1"/>
</dbReference>
<reference evidence="8" key="1">
    <citation type="journal article" date="2016" name="Nat. Genet.">
        <title>A high-quality carrot genome assembly provides new insights into carotenoid accumulation and asterid genome evolution.</title>
        <authorList>
            <person name="Iorizzo M."/>
            <person name="Ellison S."/>
            <person name="Senalik D."/>
            <person name="Zeng P."/>
            <person name="Satapoomin P."/>
            <person name="Huang J."/>
            <person name="Bowman M."/>
            <person name="Iovene M."/>
            <person name="Sanseverino W."/>
            <person name="Cavagnaro P."/>
            <person name="Yildiz M."/>
            <person name="Macko-Podgorni A."/>
            <person name="Moranska E."/>
            <person name="Grzebelus E."/>
            <person name="Grzebelus D."/>
            <person name="Ashrafi H."/>
            <person name="Zheng Z."/>
            <person name="Cheng S."/>
            <person name="Spooner D."/>
            <person name="Van Deynze A."/>
            <person name="Simon P."/>
        </authorList>
    </citation>
    <scope>NUCLEOTIDE SEQUENCE</scope>
    <source>
        <tissue evidence="8">Leaf</tissue>
    </source>
</reference>
<evidence type="ECO:0000256" key="6">
    <source>
        <dbReference type="PIRSR" id="PIRSR604574-2"/>
    </source>
</evidence>
<reference evidence="8" key="2">
    <citation type="submission" date="2022-03" db="EMBL/GenBank/DDBJ databases">
        <title>Draft title - Genomic analysis of global carrot germplasm unveils the trajectory of domestication and the origin of high carotenoid orange carrot.</title>
        <authorList>
            <person name="Iorizzo M."/>
            <person name="Ellison S."/>
            <person name="Senalik D."/>
            <person name="Macko-Podgorni A."/>
            <person name="Grzebelus D."/>
            <person name="Bostan H."/>
            <person name="Rolling W."/>
            <person name="Curaba J."/>
            <person name="Simon P."/>
        </authorList>
    </citation>
    <scope>NUCLEOTIDE SEQUENCE</scope>
    <source>
        <tissue evidence="8">Leaf</tissue>
    </source>
</reference>
<evidence type="ECO:0000256" key="2">
    <source>
        <dbReference type="ARBA" id="ARBA00022723"/>
    </source>
</evidence>
<dbReference type="Pfam" id="PF13532">
    <property type="entry name" value="2OG-FeII_Oxy_2"/>
    <property type="match status" value="1"/>
</dbReference>
<dbReference type="AlphaFoldDB" id="A0A175YH15"/>
<sequence length="137" mass="14970">MNLQICGDVDQLDDRADNSEIPRDRSGGSSTAKYRRTRVKAKKILIVNRGLPIVSILIGESGDFLYGDQRDVDKAEKIVLESGNVLIFGGQSGHVYHGAASILPTTALQALLQESDLRPGRLNLKVVAVMLLFQVRP</sequence>
<keyword evidence="3" id="KW-0223">Dioxygenase</keyword>
<keyword evidence="4" id="KW-0560">Oxidoreductase</keyword>
<proteinExistence type="inferred from homology"/>
<keyword evidence="2 6" id="KW-0479">Metal-binding</keyword>
<feature type="binding site" evidence="6">
    <location>
        <position position="97"/>
    </location>
    <ligand>
        <name>Fe cation</name>
        <dbReference type="ChEBI" id="CHEBI:24875"/>
        <note>catalytic</note>
    </ligand>
</feature>
<keyword evidence="9" id="KW-1185">Reference proteome</keyword>
<dbReference type="InterPro" id="IPR027450">
    <property type="entry name" value="AlkB-like"/>
</dbReference>
<dbReference type="Proteomes" id="UP000077755">
    <property type="component" value="Chromosome 9"/>
</dbReference>
<dbReference type="SUPFAM" id="SSF51197">
    <property type="entry name" value="Clavaminate synthase-like"/>
    <property type="match status" value="1"/>
</dbReference>
<dbReference type="GO" id="GO:0035515">
    <property type="term" value="F:oxidative RNA demethylase activity"/>
    <property type="evidence" value="ECO:0007669"/>
    <property type="project" value="TreeGrafter"/>
</dbReference>
<dbReference type="InterPro" id="IPR037151">
    <property type="entry name" value="AlkB-like_sf"/>
</dbReference>
<protein>
    <submittedName>
        <fullName evidence="8">Uncharacterized protein</fullName>
    </submittedName>
</protein>
<gene>
    <name evidence="8" type="ORF">DCAR_0934888</name>
</gene>